<dbReference type="AlphaFoldDB" id="A0A840I8Y3"/>
<dbReference type="EMBL" id="JACHNU010000001">
    <property type="protein sequence ID" value="MBB4661326.1"/>
    <property type="molecule type" value="Genomic_DNA"/>
</dbReference>
<name>A0A840I8Y3_9ACTN</name>
<evidence type="ECO:0000313" key="3">
    <source>
        <dbReference type="Proteomes" id="UP000585272"/>
    </source>
</evidence>
<dbReference type="RefSeq" id="WP_183339397.1">
    <property type="nucleotide sequence ID" value="NZ_JACHNU010000001.1"/>
</dbReference>
<keyword evidence="3" id="KW-1185">Reference proteome</keyword>
<sequence length="259" mass="26259">MPPWGPDRRPAAVAVAFAGLATPAPDHPVTPALPTLLRVLSDRQLYATFFVEPEIATAEPFALEMIDLSANEVGLLADTTEPDALADGFAALRDAGAQPAGALLTAGAGEPGGSADTRQERAADAGATDADAPGSSHPGATDAAADALRAAGAAYVALPGGAPAARPTRGDDGLVRIPVARDEAASPSSFHLAFQAAVGRTLPLGGMLAIAPPAHRFERRDALDVLVESLDLVAGLRRAERLWTPTFAELASEAAAQAG</sequence>
<dbReference type="Proteomes" id="UP000585272">
    <property type="component" value="Unassembled WGS sequence"/>
</dbReference>
<evidence type="ECO:0000256" key="1">
    <source>
        <dbReference type="SAM" id="MobiDB-lite"/>
    </source>
</evidence>
<reference evidence="2 3" key="1">
    <citation type="submission" date="2020-08" db="EMBL/GenBank/DDBJ databases">
        <title>Genomic Encyclopedia of Archaeal and Bacterial Type Strains, Phase II (KMG-II): from individual species to whole genera.</title>
        <authorList>
            <person name="Goeker M."/>
        </authorList>
    </citation>
    <scope>NUCLEOTIDE SEQUENCE [LARGE SCALE GENOMIC DNA]</scope>
    <source>
        <strain evidence="2 3">DSM 23288</strain>
    </source>
</reference>
<feature type="region of interest" description="Disordered" evidence="1">
    <location>
        <begin position="103"/>
        <end position="142"/>
    </location>
</feature>
<accession>A0A840I8Y3</accession>
<organism evidence="2 3">
    <name type="scientific">Conexibacter arvalis</name>
    <dbReference type="NCBI Taxonomy" id="912552"/>
    <lineage>
        <taxon>Bacteria</taxon>
        <taxon>Bacillati</taxon>
        <taxon>Actinomycetota</taxon>
        <taxon>Thermoleophilia</taxon>
        <taxon>Solirubrobacterales</taxon>
        <taxon>Conexibacteraceae</taxon>
        <taxon>Conexibacter</taxon>
    </lineage>
</organism>
<comment type="caution">
    <text evidence="2">The sequence shown here is derived from an EMBL/GenBank/DDBJ whole genome shotgun (WGS) entry which is preliminary data.</text>
</comment>
<evidence type="ECO:0000313" key="2">
    <source>
        <dbReference type="EMBL" id="MBB4661326.1"/>
    </source>
</evidence>
<protein>
    <submittedName>
        <fullName evidence="2">Uncharacterized protein</fullName>
    </submittedName>
</protein>
<gene>
    <name evidence="2" type="ORF">BDZ31_000899</name>
</gene>
<proteinExistence type="predicted"/>